<protein>
    <recommendedName>
        <fullName evidence="3">Restriction endonuclease type IV Mrr domain-containing protein</fullName>
    </recommendedName>
</protein>
<evidence type="ECO:0000313" key="2">
    <source>
        <dbReference type="Proteomes" id="UP000183812"/>
    </source>
</evidence>
<dbReference type="GO" id="GO:0009307">
    <property type="term" value="P:DNA restriction-modification system"/>
    <property type="evidence" value="ECO:0007669"/>
    <property type="project" value="InterPro"/>
</dbReference>
<dbReference type="AlphaFoldDB" id="A0A1G7SBD9"/>
<reference evidence="1 2" key="1">
    <citation type="submission" date="2016-10" db="EMBL/GenBank/DDBJ databases">
        <authorList>
            <person name="de Groot N.N."/>
        </authorList>
    </citation>
    <scope>NUCLEOTIDE SEQUENCE [LARGE SCALE GENOMIC DNA]</scope>
    <source>
        <strain evidence="2">DSM 938 / 37b4</strain>
    </source>
</reference>
<accession>A0A1G7SBD9</accession>
<name>A0A1G7SBD9_RHOCA</name>
<dbReference type="RefSeq" id="WP_074556150.1">
    <property type="nucleotide sequence ID" value="NZ_CP119563.1"/>
</dbReference>
<proteinExistence type="predicted"/>
<gene>
    <name evidence="1" type="ORF">SAMN04244550_03571</name>
</gene>
<dbReference type="Proteomes" id="UP000183812">
    <property type="component" value="Unassembled WGS sequence"/>
</dbReference>
<dbReference type="EMBL" id="FNAY01000038">
    <property type="protein sequence ID" value="SDG19500.1"/>
    <property type="molecule type" value="Genomic_DNA"/>
</dbReference>
<organism evidence="1 2">
    <name type="scientific">Rhodobacter capsulatus</name>
    <name type="common">Rhodopseudomonas capsulata</name>
    <dbReference type="NCBI Taxonomy" id="1061"/>
    <lineage>
        <taxon>Bacteria</taxon>
        <taxon>Pseudomonadati</taxon>
        <taxon>Pseudomonadota</taxon>
        <taxon>Alphaproteobacteria</taxon>
        <taxon>Rhodobacterales</taxon>
        <taxon>Rhodobacter group</taxon>
        <taxon>Rhodobacter</taxon>
    </lineage>
</organism>
<evidence type="ECO:0008006" key="3">
    <source>
        <dbReference type="Google" id="ProtNLM"/>
    </source>
</evidence>
<sequence>MARLEATSTHYIKLGRGGEWAAQAIGEGVLRFGYRELPHDLCVVGDWGRAREAWRAHRGGNDAVLTSDMNQARTFYTAPETSVFITFHAGRMYWCRPRGPVELLADRTKLRRTVDGWHGQTVGGDDLFYERLSGRLLKVQGFRGTICAVDAEDYLLRKLGDEVTPQVEAAVQAEMHMIAAISGLMGLLTWQDFELLVDLVFSSSGWKRTGATGGVQNTVDIELMLPSTQERAFVQVKSQATPAQLADYVGRMAEMDGVHRMFFVWHTGDVGPAPDRGRVTLVGPDQLARMVLDAGLATWLRQKVS</sequence>
<dbReference type="GO" id="GO:0003677">
    <property type="term" value="F:DNA binding"/>
    <property type="evidence" value="ECO:0007669"/>
    <property type="project" value="InterPro"/>
</dbReference>
<dbReference type="GO" id="GO:0004519">
    <property type="term" value="F:endonuclease activity"/>
    <property type="evidence" value="ECO:0007669"/>
    <property type="project" value="InterPro"/>
</dbReference>
<evidence type="ECO:0000313" key="1">
    <source>
        <dbReference type="EMBL" id="SDG19500.1"/>
    </source>
</evidence>
<dbReference type="OrthoDB" id="819552at2"/>